<dbReference type="PANTHER" id="PTHR43008">
    <property type="entry name" value="BENZIL REDUCTASE"/>
    <property type="match status" value="1"/>
</dbReference>
<evidence type="ECO:0000259" key="4">
    <source>
        <dbReference type="SMART" id="SM00822"/>
    </source>
</evidence>
<evidence type="ECO:0000313" key="5">
    <source>
        <dbReference type="EMBL" id="PWO00517.1"/>
    </source>
</evidence>
<feature type="non-terminal residue" evidence="5">
    <location>
        <position position="1"/>
    </location>
</feature>
<dbReference type="AlphaFoldDB" id="A0A316ZGY3"/>
<dbReference type="InterPro" id="IPR057326">
    <property type="entry name" value="KR_dom"/>
</dbReference>
<dbReference type="OrthoDB" id="5325318at2759"/>
<keyword evidence="3" id="KW-0560">Oxidoreductase</keyword>
<reference evidence="5 6" key="1">
    <citation type="journal article" date="2018" name="Mol. Biol. Evol.">
        <title>Broad Genomic Sampling Reveals a Smut Pathogenic Ancestry of the Fungal Clade Ustilaginomycotina.</title>
        <authorList>
            <person name="Kijpornyongpan T."/>
            <person name="Mondo S.J."/>
            <person name="Barry K."/>
            <person name="Sandor L."/>
            <person name="Lee J."/>
            <person name="Lipzen A."/>
            <person name="Pangilinan J."/>
            <person name="LaButti K."/>
            <person name="Hainaut M."/>
            <person name="Henrissat B."/>
            <person name="Grigoriev I.V."/>
            <person name="Spatafora J.W."/>
            <person name="Aime M.C."/>
        </authorList>
    </citation>
    <scope>NUCLEOTIDE SEQUENCE [LARGE SCALE GENOMIC DNA]</scope>
    <source>
        <strain evidence="5 6">MCA 4186</strain>
    </source>
</reference>
<evidence type="ECO:0000256" key="3">
    <source>
        <dbReference type="ARBA" id="ARBA00023002"/>
    </source>
</evidence>
<accession>A0A316ZGY3</accession>
<dbReference type="PROSITE" id="PS00061">
    <property type="entry name" value="ADH_SHORT"/>
    <property type="match status" value="1"/>
</dbReference>
<dbReference type="InterPro" id="IPR020904">
    <property type="entry name" value="Sc_DH/Rdtase_CS"/>
</dbReference>
<dbReference type="Proteomes" id="UP000245946">
    <property type="component" value="Unassembled WGS sequence"/>
</dbReference>
<dbReference type="PRINTS" id="PR00081">
    <property type="entry name" value="GDHRDH"/>
</dbReference>
<dbReference type="GO" id="GO:0044281">
    <property type="term" value="P:small molecule metabolic process"/>
    <property type="evidence" value="ECO:0007669"/>
    <property type="project" value="UniProtKB-ARBA"/>
</dbReference>
<dbReference type="EMBL" id="KZ819285">
    <property type="protein sequence ID" value="PWO00517.1"/>
    <property type="molecule type" value="Genomic_DNA"/>
</dbReference>
<dbReference type="SUPFAM" id="SSF51735">
    <property type="entry name" value="NAD(P)-binding Rossmann-fold domains"/>
    <property type="match status" value="1"/>
</dbReference>
<keyword evidence="6" id="KW-1185">Reference proteome</keyword>
<dbReference type="NCBIfam" id="NF005559">
    <property type="entry name" value="PRK07231.1"/>
    <property type="match status" value="1"/>
</dbReference>
<dbReference type="Gene3D" id="3.40.50.720">
    <property type="entry name" value="NAD(P)-binding Rossmann-like Domain"/>
    <property type="match status" value="1"/>
</dbReference>
<evidence type="ECO:0000313" key="6">
    <source>
        <dbReference type="Proteomes" id="UP000245946"/>
    </source>
</evidence>
<dbReference type="Pfam" id="PF13561">
    <property type="entry name" value="adh_short_C2"/>
    <property type="match status" value="1"/>
</dbReference>
<dbReference type="FunFam" id="3.40.50.720:FF:000090">
    <property type="entry name" value="NADP-dependent mannitol dehydrogenase"/>
    <property type="match status" value="1"/>
</dbReference>
<dbReference type="PRINTS" id="PR00080">
    <property type="entry name" value="SDRFAMILY"/>
</dbReference>
<sequence length="291" mass="31037">EHIGHETVGGKRKVGKHTQRTLASFSMENKTCVVTGGTRGLGNLIARTFVESGASRLAILDLDAGEAQAAAAEVVQWFEDHGQAEKGEVEALGIGCNVASEESVTQAMKQIKERFGSIDVVVNSAGIVHNFPAEEYPTDKMKLLYDVNINGSYFVAREAAKHMLRDGTQGSIILIASMSAGIVNIPQAQAPYNASKAAVRHLASSLAVEWAKRGIRVNSLSPGYMATALTKQVLENSPEGKELKAKWESLTPMGRMGEPEDLKGAAIYLASDASKFTTGQDIVVDGGYVCV</sequence>
<dbReference type="GO" id="GO:0005975">
    <property type="term" value="P:carbohydrate metabolic process"/>
    <property type="evidence" value="ECO:0007669"/>
    <property type="project" value="UniProtKB-ARBA"/>
</dbReference>
<gene>
    <name evidence="5" type="ORF">FA09DRAFT_288015</name>
</gene>
<dbReference type="PANTHER" id="PTHR43008:SF14">
    <property type="entry name" value="DEHYDROGENASE ARBD, PUTATIVE-RELATED"/>
    <property type="match status" value="1"/>
</dbReference>
<dbReference type="GO" id="GO:0050664">
    <property type="term" value="F:oxidoreductase activity, acting on NAD(P)H, oxygen as acceptor"/>
    <property type="evidence" value="ECO:0007669"/>
    <property type="project" value="TreeGrafter"/>
</dbReference>
<organism evidence="5 6">
    <name type="scientific">Tilletiopsis washingtonensis</name>
    <dbReference type="NCBI Taxonomy" id="58919"/>
    <lineage>
        <taxon>Eukaryota</taxon>
        <taxon>Fungi</taxon>
        <taxon>Dikarya</taxon>
        <taxon>Basidiomycota</taxon>
        <taxon>Ustilaginomycotina</taxon>
        <taxon>Exobasidiomycetes</taxon>
        <taxon>Entylomatales</taxon>
        <taxon>Entylomatales incertae sedis</taxon>
        <taxon>Tilletiopsis</taxon>
    </lineage>
</organism>
<protein>
    <submittedName>
        <fullName evidence="5">NAD(P)-binding protein</fullName>
    </submittedName>
</protein>
<feature type="non-terminal residue" evidence="5">
    <location>
        <position position="291"/>
    </location>
</feature>
<evidence type="ECO:0000256" key="2">
    <source>
        <dbReference type="ARBA" id="ARBA00022857"/>
    </source>
</evidence>
<dbReference type="RefSeq" id="XP_025600795.1">
    <property type="nucleotide sequence ID" value="XM_025739925.1"/>
</dbReference>
<proteinExistence type="inferred from homology"/>
<dbReference type="SMART" id="SM00822">
    <property type="entry name" value="PKS_KR"/>
    <property type="match status" value="1"/>
</dbReference>
<dbReference type="STRING" id="58919.A0A316ZGY3"/>
<dbReference type="GeneID" id="37267471"/>
<dbReference type="InterPro" id="IPR036291">
    <property type="entry name" value="NAD(P)-bd_dom_sf"/>
</dbReference>
<keyword evidence="2" id="KW-0521">NADP</keyword>
<comment type="similarity">
    <text evidence="1">Belongs to the short-chain dehydrogenases/reductases (SDR) family.</text>
</comment>
<feature type="domain" description="Ketoreductase" evidence="4">
    <location>
        <begin position="30"/>
        <end position="223"/>
    </location>
</feature>
<dbReference type="GO" id="GO:0050085">
    <property type="term" value="F:mannitol 2-dehydrogenase (NADP+) activity"/>
    <property type="evidence" value="ECO:0007669"/>
    <property type="project" value="UniProtKB-ARBA"/>
</dbReference>
<evidence type="ECO:0000256" key="1">
    <source>
        <dbReference type="ARBA" id="ARBA00006484"/>
    </source>
</evidence>
<dbReference type="InterPro" id="IPR002347">
    <property type="entry name" value="SDR_fam"/>
</dbReference>
<name>A0A316ZGY3_9BASI</name>